<dbReference type="EMBL" id="JDSO01000028">
    <property type="protein sequence ID" value="KDB48706.1"/>
    <property type="molecule type" value="Genomic_DNA"/>
</dbReference>
<evidence type="ECO:0000256" key="1">
    <source>
        <dbReference type="SAM" id="SignalP"/>
    </source>
</evidence>
<dbReference type="Proteomes" id="UP000027036">
    <property type="component" value="Unassembled WGS sequence"/>
</dbReference>
<feature type="signal peptide" evidence="1">
    <location>
        <begin position="1"/>
        <end position="21"/>
    </location>
</feature>
<protein>
    <recommendedName>
        <fullName evidence="4">Outer membrane protein beta-barrel domain-containing protein</fullName>
    </recommendedName>
</protein>
<organism evidence="2 3">
    <name type="scientific">Glaesserella parasuis HPS10</name>
    <dbReference type="NCBI Taxonomy" id="1450514"/>
    <lineage>
        <taxon>Bacteria</taxon>
        <taxon>Pseudomonadati</taxon>
        <taxon>Pseudomonadota</taxon>
        <taxon>Gammaproteobacteria</taxon>
        <taxon>Pasteurellales</taxon>
        <taxon>Pasteurellaceae</taxon>
        <taxon>Glaesserella</taxon>
    </lineage>
</organism>
<comment type="caution">
    <text evidence="2">The sequence shown here is derived from an EMBL/GenBank/DDBJ whole genome shotgun (WGS) entry which is preliminary data.</text>
</comment>
<evidence type="ECO:0008006" key="4">
    <source>
        <dbReference type="Google" id="ProtNLM"/>
    </source>
</evidence>
<sequence>MKRFSLLPLGLLFVFPTMAFAAENNETLLEQEVLTGKTTTETSVDLNEDLDQATSGLGHFRFGFSAGGGYYKSVSVDNYPNMSGFSGELGVYTLFNPIRDWADVELGVRTLYVFPHDSKSKNSETGTVKQKSYSGLNSGSIYDGLVFRFLGASSAIAAGVYQDFVAKSQFSEKHKQGTDFKNKLKYKPGQGVYAEYQWIGSQNGDNLPLIPFARFTYGTFKSEYQQSATEVQTNREKLFGLALGMKF</sequence>
<dbReference type="AlphaFoldDB" id="A0A836MFL5"/>
<name>A0A836MFL5_GLAPU</name>
<gene>
    <name evidence="2" type="ORF">HPS10_02705</name>
</gene>
<feature type="chain" id="PRO_5032356409" description="Outer membrane protein beta-barrel domain-containing protein" evidence="1">
    <location>
        <begin position="22"/>
        <end position="247"/>
    </location>
</feature>
<dbReference type="RefSeq" id="WP_021119353.1">
    <property type="nucleotide sequence ID" value="NZ_JDSO01000028.1"/>
</dbReference>
<evidence type="ECO:0000313" key="2">
    <source>
        <dbReference type="EMBL" id="KDB48706.1"/>
    </source>
</evidence>
<keyword evidence="1" id="KW-0732">Signal</keyword>
<evidence type="ECO:0000313" key="3">
    <source>
        <dbReference type="Proteomes" id="UP000027036"/>
    </source>
</evidence>
<accession>A0A836MFL5</accession>
<proteinExistence type="predicted"/>
<reference evidence="2 3" key="1">
    <citation type="submission" date="2014-02" db="EMBL/GenBank/DDBJ databases">
        <title>Comparative genomics of Haemophilus parasuis isolated from pig lungs.</title>
        <authorList>
            <person name="Kittichotirat W."/>
            <person name="Bumgarner R.E."/>
            <person name="Lawrence P."/>
        </authorList>
    </citation>
    <scope>NUCLEOTIDE SEQUENCE [LARGE SCALE GENOMIC DNA]</scope>
    <source>
        <strain evidence="2 3">HPS10</strain>
    </source>
</reference>